<evidence type="ECO:0000313" key="2">
    <source>
        <dbReference type="EMBL" id="KAG5596505.1"/>
    </source>
</evidence>
<sequence length="203" mass="22570">MDNLMYYNINYWCKVYINTEVKCESVDNNMSECFNAWILAARHKTIITMLEAIRVKMMSRIANLREFPSTWKCNFSPTALKVLEENISRGHNKRGCPQIEGVESSTRQSAPSLTASVRAGPTGSGRGRGTIRRGRGRGRGNTSLEKKTRVMGMGVFQAANDFKVLNPDMPSSKIYSTGQAKVTRSSDVTGDIGYTPSNTTKLK</sequence>
<comment type="caution">
    <text evidence="2">The sequence shown here is derived from an EMBL/GenBank/DDBJ whole genome shotgun (WGS) entry which is preliminary data.</text>
</comment>
<dbReference type="OrthoDB" id="1301490at2759"/>
<feature type="region of interest" description="Disordered" evidence="1">
    <location>
        <begin position="94"/>
        <end position="147"/>
    </location>
</feature>
<keyword evidence="3" id="KW-1185">Reference proteome</keyword>
<accession>A0A9J5Y811</accession>
<gene>
    <name evidence="2" type="ORF">H5410_037737</name>
</gene>
<dbReference type="PANTHER" id="PTHR31973">
    <property type="entry name" value="POLYPROTEIN, PUTATIVE-RELATED"/>
    <property type="match status" value="1"/>
</dbReference>
<dbReference type="Proteomes" id="UP000824120">
    <property type="component" value="Chromosome 7"/>
</dbReference>
<evidence type="ECO:0000313" key="3">
    <source>
        <dbReference type="Proteomes" id="UP000824120"/>
    </source>
</evidence>
<reference evidence="2 3" key="1">
    <citation type="submission" date="2020-09" db="EMBL/GenBank/DDBJ databases">
        <title>De no assembly of potato wild relative species, Solanum commersonii.</title>
        <authorList>
            <person name="Cho K."/>
        </authorList>
    </citation>
    <scope>NUCLEOTIDE SEQUENCE [LARGE SCALE GENOMIC DNA]</scope>
    <source>
        <strain evidence="2">LZ3.2</strain>
        <tissue evidence="2">Leaf</tissue>
    </source>
</reference>
<protein>
    <submittedName>
        <fullName evidence="2">Uncharacterized protein</fullName>
    </submittedName>
</protein>
<organism evidence="2 3">
    <name type="scientific">Solanum commersonii</name>
    <name type="common">Commerson's wild potato</name>
    <name type="synonym">Commerson's nightshade</name>
    <dbReference type="NCBI Taxonomy" id="4109"/>
    <lineage>
        <taxon>Eukaryota</taxon>
        <taxon>Viridiplantae</taxon>
        <taxon>Streptophyta</taxon>
        <taxon>Embryophyta</taxon>
        <taxon>Tracheophyta</taxon>
        <taxon>Spermatophyta</taxon>
        <taxon>Magnoliopsida</taxon>
        <taxon>eudicotyledons</taxon>
        <taxon>Gunneridae</taxon>
        <taxon>Pentapetalae</taxon>
        <taxon>asterids</taxon>
        <taxon>lamiids</taxon>
        <taxon>Solanales</taxon>
        <taxon>Solanaceae</taxon>
        <taxon>Solanoideae</taxon>
        <taxon>Solaneae</taxon>
        <taxon>Solanum</taxon>
    </lineage>
</organism>
<proteinExistence type="predicted"/>
<evidence type="ECO:0000256" key="1">
    <source>
        <dbReference type="SAM" id="MobiDB-lite"/>
    </source>
</evidence>
<dbReference type="AlphaFoldDB" id="A0A9J5Y811"/>
<dbReference type="EMBL" id="JACXVP010000007">
    <property type="protein sequence ID" value="KAG5596505.1"/>
    <property type="molecule type" value="Genomic_DNA"/>
</dbReference>
<dbReference type="PANTHER" id="PTHR31973:SF197">
    <property type="entry name" value="SWIM-TYPE DOMAIN-CONTAINING PROTEIN"/>
    <property type="match status" value="1"/>
</dbReference>
<name>A0A9J5Y811_SOLCO</name>
<feature type="compositionally biased region" description="Basic residues" evidence="1">
    <location>
        <begin position="129"/>
        <end position="138"/>
    </location>
</feature>
<feature type="compositionally biased region" description="Polar residues" evidence="1">
    <location>
        <begin position="103"/>
        <end position="115"/>
    </location>
</feature>